<dbReference type="FunFam" id="2.30.29.30:FF:000454">
    <property type="entry name" value="Ran-specific GTPase-activating protein 2"/>
    <property type="match status" value="1"/>
</dbReference>
<evidence type="ECO:0000256" key="1">
    <source>
        <dbReference type="ARBA" id="ARBA00004123"/>
    </source>
</evidence>
<evidence type="ECO:0000313" key="7">
    <source>
        <dbReference type="Proteomes" id="UP000000267"/>
    </source>
</evidence>
<feature type="compositionally biased region" description="Basic and acidic residues" evidence="4">
    <location>
        <begin position="1"/>
        <end position="13"/>
    </location>
</feature>
<dbReference type="PANTHER" id="PTHR23138">
    <property type="entry name" value="RAN BINDING PROTEIN"/>
    <property type="match status" value="1"/>
</dbReference>
<sequence>MSENVGKVEKETVADTEASLEMNENITSKRIRDNEEGSNLEDKHSSDDENNRKKLKTESGGDLAKDTIVATNEKITKDDKHSNVSTEESDKTSKPAIEEKPKFVFGASSAFSSSFGVANKNNSNNSVTSNQNKSETAEPVKPFSFGSGLSFGGGFNVLKKKDEVTKEEKDSEDKDDQEESKNQEESSLNEESKTENGMVKLEKQDVKSGEELEDCIYQVNTKLYQLTDIKSGWKERGVGIIKINKNKETGKTRLVMRSRGLLKVILNLPLLKEFTLYSGFPGSLQSEKFVRILAMDDNKKPVQYAFKTGKEETALELYDNIKTEIPE</sequence>
<feature type="region of interest" description="Disordered" evidence="4">
    <location>
        <begin position="162"/>
        <end position="200"/>
    </location>
</feature>
<dbReference type="GO" id="GO:0006607">
    <property type="term" value="P:NLS-bearing protein import into nucleus"/>
    <property type="evidence" value="ECO:0007669"/>
    <property type="project" value="TreeGrafter"/>
</dbReference>
<dbReference type="Pfam" id="PF00638">
    <property type="entry name" value="Ran_BP1"/>
    <property type="match status" value="1"/>
</dbReference>
<dbReference type="HOGENOM" id="CLU_052718_0_0_1"/>
<name>A7TT66_VANPO</name>
<dbReference type="KEGG" id="vpo:Kpol_259p3"/>
<feature type="compositionally biased region" description="Basic and acidic residues" evidence="4">
    <location>
        <begin position="30"/>
        <end position="65"/>
    </location>
</feature>
<dbReference type="Gene3D" id="2.30.29.30">
    <property type="entry name" value="Pleckstrin-homology domain (PH domain)/Phosphotyrosine-binding domain (PTB)"/>
    <property type="match status" value="1"/>
</dbReference>
<dbReference type="GeneID" id="5542541"/>
<dbReference type="FunCoup" id="A7TT66">
    <property type="interactions" value="197"/>
</dbReference>
<dbReference type="GO" id="GO:0000056">
    <property type="term" value="P:ribosomal small subunit export from nucleus"/>
    <property type="evidence" value="ECO:0007669"/>
    <property type="project" value="EnsemblFungi"/>
</dbReference>
<proteinExistence type="predicted"/>
<dbReference type="CDD" id="cd13180">
    <property type="entry name" value="RanBD_RanBP3"/>
    <property type="match status" value="1"/>
</dbReference>
<dbReference type="InterPro" id="IPR000156">
    <property type="entry name" value="Ran_bind_dom"/>
</dbReference>
<keyword evidence="2" id="KW-0597">Phosphoprotein</keyword>
<dbReference type="SMART" id="SM00160">
    <property type="entry name" value="RanBD"/>
    <property type="match status" value="1"/>
</dbReference>
<keyword evidence="7" id="KW-1185">Reference proteome</keyword>
<evidence type="ECO:0000256" key="4">
    <source>
        <dbReference type="SAM" id="MobiDB-lite"/>
    </source>
</evidence>
<feature type="region of interest" description="Disordered" evidence="4">
    <location>
        <begin position="114"/>
        <end position="147"/>
    </location>
</feature>
<keyword evidence="3" id="KW-0539">Nucleus</keyword>
<evidence type="ECO:0000313" key="6">
    <source>
        <dbReference type="EMBL" id="EDO14540.1"/>
    </source>
</evidence>
<dbReference type="GO" id="GO:0005634">
    <property type="term" value="C:nucleus"/>
    <property type="evidence" value="ECO:0007669"/>
    <property type="project" value="UniProtKB-SubCell"/>
</dbReference>
<feature type="compositionally biased region" description="Low complexity" evidence="4">
    <location>
        <begin position="114"/>
        <end position="134"/>
    </location>
</feature>
<feature type="compositionally biased region" description="Basic and acidic residues" evidence="4">
    <location>
        <begin position="162"/>
        <end position="172"/>
    </location>
</feature>
<evidence type="ECO:0000259" key="5">
    <source>
        <dbReference type="PROSITE" id="PS50196"/>
    </source>
</evidence>
<dbReference type="AlphaFoldDB" id="A7TT66"/>
<evidence type="ECO:0000256" key="3">
    <source>
        <dbReference type="ARBA" id="ARBA00023242"/>
    </source>
</evidence>
<feature type="compositionally biased region" description="Basic and acidic residues" evidence="4">
    <location>
        <begin position="74"/>
        <end position="99"/>
    </location>
</feature>
<evidence type="ECO:0000256" key="2">
    <source>
        <dbReference type="ARBA" id="ARBA00022553"/>
    </source>
</evidence>
<dbReference type="PROSITE" id="PS50196">
    <property type="entry name" value="RANBD1"/>
    <property type="match status" value="1"/>
</dbReference>
<dbReference type="eggNOG" id="KOG0864">
    <property type="taxonomic scope" value="Eukaryota"/>
</dbReference>
<dbReference type="PANTHER" id="PTHR23138:SF142">
    <property type="entry name" value="RAN-BINDING PROTEIN 3B-RELATED"/>
    <property type="match status" value="1"/>
</dbReference>
<dbReference type="InterPro" id="IPR011993">
    <property type="entry name" value="PH-like_dom_sf"/>
</dbReference>
<dbReference type="Proteomes" id="UP000000267">
    <property type="component" value="Unassembled WGS sequence"/>
</dbReference>
<dbReference type="RefSeq" id="XP_001642398.1">
    <property type="nucleotide sequence ID" value="XM_001642348.1"/>
</dbReference>
<feature type="domain" description="RanBD1" evidence="5">
    <location>
        <begin position="198"/>
        <end position="327"/>
    </location>
</feature>
<organism evidence="7">
    <name type="scientific">Vanderwaltozyma polyspora (strain ATCC 22028 / DSM 70294 / BCRC 21397 / CBS 2163 / NBRC 10782 / NRRL Y-8283 / UCD 57-17)</name>
    <name type="common">Kluyveromyces polysporus</name>
    <dbReference type="NCBI Taxonomy" id="436907"/>
    <lineage>
        <taxon>Eukaryota</taxon>
        <taxon>Fungi</taxon>
        <taxon>Dikarya</taxon>
        <taxon>Ascomycota</taxon>
        <taxon>Saccharomycotina</taxon>
        <taxon>Saccharomycetes</taxon>
        <taxon>Saccharomycetales</taxon>
        <taxon>Saccharomycetaceae</taxon>
        <taxon>Vanderwaltozyma</taxon>
    </lineage>
</organism>
<dbReference type="STRING" id="436907.A7TT66"/>
<protein>
    <recommendedName>
        <fullName evidence="5">RanBD1 domain-containing protein</fullName>
    </recommendedName>
</protein>
<dbReference type="InterPro" id="IPR045255">
    <property type="entry name" value="RanBP1-like"/>
</dbReference>
<dbReference type="InParanoid" id="A7TT66"/>
<dbReference type="OrthoDB" id="411251at2759"/>
<comment type="subcellular location">
    <subcellularLocation>
        <location evidence="1">Nucleus</location>
    </subcellularLocation>
</comment>
<feature type="region of interest" description="Disordered" evidence="4">
    <location>
        <begin position="1"/>
        <end position="99"/>
    </location>
</feature>
<accession>A7TT66</accession>
<dbReference type="OMA" id="EDNMATK"/>
<gene>
    <name evidence="6" type="ORF">Kpol_259p3</name>
</gene>
<dbReference type="EMBL" id="DS480546">
    <property type="protein sequence ID" value="EDO14540.1"/>
    <property type="molecule type" value="Genomic_DNA"/>
</dbReference>
<dbReference type="SUPFAM" id="SSF50729">
    <property type="entry name" value="PH domain-like"/>
    <property type="match status" value="1"/>
</dbReference>
<dbReference type="GO" id="GO:0006611">
    <property type="term" value="P:protein export from nucleus"/>
    <property type="evidence" value="ECO:0007669"/>
    <property type="project" value="EnsemblFungi"/>
</dbReference>
<dbReference type="GO" id="GO:0005829">
    <property type="term" value="C:cytosol"/>
    <property type="evidence" value="ECO:0007669"/>
    <property type="project" value="EnsemblFungi"/>
</dbReference>
<feature type="compositionally biased region" description="Basic and acidic residues" evidence="4">
    <location>
        <begin position="179"/>
        <end position="200"/>
    </location>
</feature>
<reference evidence="6 7" key="1">
    <citation type="journal article" date="2007" name="Proc. Natl. Acad. Sci. U.S.A.">
        <title>Independent sorting-out of thousands of duplicated gene pairs in two yeast species descended from a whole-genome duplication.</title>
        <authorList>
            <person name="Scannell D.R."/>
            <person name="Frank A.C."/>
            <person name="Conant G.C."/>
            <person name="Byrne K.P."/>
            <person name="Woolfit M."/>
            <person name="Wolfe K.H."/>
        </authorList>
    </citation>
    <scope>NUCLEOTIDE SEQUENCE [LARGE SCALE GENOMIC DNA]</scope>
    <source>
        <strain evidence="7">ATCC 22028 / DSM 70294 / BCRC 21397 / CBS 2163 / NBRC 10782 / NRRL Y-8283 / UCD 57-17</strain>
    </source>
</reference>